<gene>
    <name evidence="1" type="ORF">U732_2207</name>
</gene>
<dbReference type="STRING" id="29341.RSJ17_03330"/>
<protein>
    <submittedName>
        <fullName evidence="1">Uncharacterized protein</fullName>
    </submittedName>
</protein>
<evidence type="ECO:0000313" key="2">
    <source>
        <dbReference type="Proteomes" id="UP000031366"/>
    </source>
</evidence>
<dbReference type="Proteomes" id="UP000031366">
    <property type="component" value="Unassembled WGS sequence"/>
</dbReference>
<name>A0A0C1U3F4_9CLOT</name>
<dbReference type="OrthoDB" id="9820687at2"/>
<proteinExistence type="predicted"/>
<reference evidence="1 2" key="1">
    <citation type="journal article" date="2015" name="Infect. Genet. Evol.">
        <title>Genomic sequences of six botulinum neurotoxin-producing strains representing three clostridial species illustrate the mobility and diversity of botulinum neurotoxin genes.</title>
        <authorList>
            <person name="Smith T.J."/>
            <person name="Hill K.K."/>
            <person name="Xie G."/>
            <person name="Foley B.T."/>
            <person name="Williamson C.H."/>
            <person name="Foster J.T."/>
            <person name="Johnson S.L."/>
            <person name="Chertkov O."/>
            <person name="Teshima H."/>
            <person name="Gibbons H.S."/>
            <person name="Johnsky L.A."/>
            <person name="Karavis M.A."/>
            <person name="Smith L.A."/>
        </authorList>
    </citation>
    <scope>NUCLEOTIDE SEQUENCE [LARGE SCALE GENOMIC DNA]</scope>
    <source>
        <strain evidence="1 2">CDC 2741</strain>
    </source>
</reference>
<comment type="caution">
    <text evidence="1">The sequence shown here is derived from an EMBL/GenBank/DDBJ whole genome shotgun (WGS) entry which is preliminary data.</text>
</comment>
<accession>A0A0C1U3F4</accession>
<dbReference type="RefSeq" id="WP_039634420.1">
    <property type="nucleotide sequence ID" value="NZ_AYSO01000018.1"/>
</dbReference>
<sequence>MKRSSKIVLSLTALILIVKVGLDFINKEDPKESMRKNILYQVGYRITEVKPIEVTIQVNGSYMPKDDKLLSYFNEPIEVKELVYEGNNSMIYLDRIQGNDNSFLRLYFNKQENIEKDRGEFLSIGNVEYDTNKDYSFISDSGKTITLYDKDNNLVEKNALWLSMIYENEDFIISIKKDVLNKVKYPLTIKISEFNIVEYEQKYQ</sequence>
<dbReference type="AlphaFoldDB" id="A0A0C1U3F4"/>
<evidence type="ECO:0000313" key="1">
    <source>
        <dbReference type="EMBL" id="KIE45998.1"/>
    </source>
</evidence>
<dbReference type="EMBL" id="AYSO01000018">
    <property type="protein sequence ID" value="KIE45998.1"/>
    <property type="molecule type" value="Genomic_DNA"/>
</dbReference>
<keyword evidence="2" id="KW-1185">Reference proteome</keyword>
<organism evidence="1 2">
    <name type="scientific">Clostridium argentinense CDC 2741</name>
    <dbReference type="NCBI Taxonomy" id="1418104"/>
    <lineage>
        <taxon>Bacteria</taxon>
        <taxon>Bacillati</taxon>
        <taxon>Bacillota</taxon>
        <taxon>Clostridia</taxon>
        <taxon>Eubacteriales</taxon>
        <taxon>Clostridiaceae</taxon>
        <taxon>Clostridium</taxon>
    </lineage>
</organism>